<keyword evidence="6" id="KW-0067">ATP-binding</keyword>
<dbReference type="EMBL" id="MN739646">
    <property type="protein sequence ID" value="QHT17832.1"/>
    <property type="molecule type" value="Genomic_DNA"/>
</dbReference>
<dbReference type="Gene3D" id="1.10.510.10">
    <property type="entry name" value="Transferase(Phosphotransferase) domain 1"/>
    <property type="match status" value="1"/>
</dbReference>
<evidence type="ECO:0000256" key="9">
    <source>
        <dbReference type="SAM" id="MobiDB-lite"/>
    </source>
</evidence>
<evidence type="ECO:0000256" key="4">
    <source>
        <dbReference type="ARBA" id="ARBA00022741"/>
    </source>
</evidence>
<evidence type="ECO:0000256" key="7">
    <source>
        <dbReference type="ARBA" id="ARBA00047899"/>
    </source>
</evidence>
<feature type="region of interest" description="Disordered" evidence="9">
    <location>
        <begin position="558"/>
        <end position="586"/>
    </location>
</feature>
<name>A0A6C0DNC1_9ZZZZ</name>
<keyword evidence="3" id="KW-0808">Transferase</keyword>
<evidence type="ECO:0000256" key="6">
    <source>
        <dbReference type="ARBA" id="ARBA00022840"/>
    </source>
</evidence>
<proteinExistence type="predicted"/>
<dbReference type="Pfam" id="PF01163">
    <property type="entry name" value="RIO1"/>
    <property type="match status" value="1"/>
</dbReference>
<dbReference type="InterPro" id="IPR011009">
    <property type="entry name" value="Kinase-like_dom_sf"/>
</dbReference>
<evidence type="ECO:0000256" key="1">
    <source>
        <dbReference type="ARBA" id="ARBA00012513"/>
    </source>
</evidence>
<accession>A0A6C0DNC1</accession>
<sequence length="586" mass="67647">MTNDSVTKTWVGGIVNKTNGKNNFDSVMHMIKNPRCQITTISYSSLVGFILKLSLSTPFNVENAESNVSSVPFSLQNSDEVDDLNLANVKRRKQEGGTSLPDADIEFYGLNESKTAFNSPIDTVVIKFAVLHNKKEAALFPYKPASYGSTDIYKETDTIDNYKKEALTQSKIYQLTASKGEPVCPSLIDFSHISDRLAIETFLDIVLKKCVDDESKHIIQYLKHVFIYSEQTERMYMDDVQLGIITMESASDYITAYDAVLDWDLYGKSAIVFREQILTQVLRLYNETHLVHADFHVRNCLVKKNEDGSCRVYMIDFGRMVDADNLNQEQILIAQQYAVSKFHRTRFFVSQKKDKRRFFGAKPKPADLFICPNILERRDHYGQKLCENLLFFICSLEYMHFYYKYKHKETSHLHNIYYKMLDPATSLNKIAIALNNYYDTQGVYIQRYDNYNILKPGEKYDRTLEDIQGDVMVKEKGANSTASPPRILQKRKEAIPVAEERIKKLRNKVINDSDTESMPNNFHFDNLGFVDSDSEPTGTEHVNYSFPNVTTSFRYVKGGRLRKSRKVTKRRRTNLRKSRRASRNSL</sequence>
<evidence type="ECO:0000256" key="2">
    <source>
        <dbReference type="ARBA" id="ARBA00022527"/>
    </source>
</evidence>
<keyword evidence="2" id="KW-0723">Serine/threonine-protein kinase</keyword>
<feature type="domain" description="RIO-type" evidence="10">
    <location>
        <begin position="273"/>
        <end position="349"/>
    </location>
</feature>
<evidence type="ECO:0000313" key="11">
    <source>
        <dbReference type="EMBL" id="QHT17832.1"/>
    </source>
</evidence>
<evidence type="ECO:0000256" key="8">
    <source>
        <dbReference type="ARBA" id="ARBA00048679"/>
    </source>
</evidence>
<evidence type="ECO:0000256" key="3">
    <source>
        <dbReference type="ARBA" id="ARBA00022679"/>
    </source>
</evidence>
<dbReference type="GO" id="GO:0005524">
    <property type="term" value="F:ATP binding"/>
    <property type="evidence" value="ECO:0007669"/>
    <property type="project" value="UniProtKB-KW"/>
</dbReference>
<dbReference type="AlphaFoldDB" id="A0A6C0DNC1"/>
<dbReference type="EC" id="2.7.11.1" evidence="1"/>
<keyword evidence="5" id="KW-0418">Kinase</keyword>
<organism evidence="11">
    <name type="scientific">viral metagenome</name>
    <dbReference type="NCBI Taxonomy" id="1070528"/>
    <lineage>
        <taxon>unclassified sequences</taxon>
        <taxon>metagenomes</taxon>
        <taxon>organismal metagenomes</taxon>
    </lineage>
</organism>
<evidence type="ECO:0000259" key="10">
    <source>
        <dbReference type="Pfam" id="PF01163"/>
    </source>
</evidence>
<dbReference type="InterPro" id="IPR018934">
    <property type="entry name" value="RIO_dom"/>
</dbReference>
<protein>
    <recommendedName>
        <fullName evidence="1">non-specific serine/threonine protein kinase</fullName>
        <ecNumber evidence="1">2.7.11.1</ecNumber>
    </recommendedName>
</protein>
<keyword evidence="4" id="KW-0547">Nucleotide-binding</keyword>
<comment type="catalytic activity">
    <reaction evidence="7">
        <text>L-threonyl-[protein] + ATP = O-phospho-L-threonyl-[protein] + ADP + H(+)</text>
        <dbReference type="Rhea" id="RHEA:46608"/>
        <dbReference type="Rhea" id="RHEA-COMP:11060"/>
        <dbReference type="Rhea" id="RHEA-COMP:11605"/>
        <dbReference type="ChEBI" id="CHEBI:15378"/>
        <dbReference type="ChEBI" id="CHEBI:30013"/>
        <dbReference type="ChEBI" id="CHEBI:30616"/>
        <dbReference type="ChEBI" id="CHEBI:61977"/>
        <dbReference type="ChEBI" id="CHEBI:456216"/>
        <dbReference type="EC" id="2.7.11.1"/>
    </reaction>
</comment>
<comment type="catalytic activity">
    <reaction evidence="8">
        <text>L-seryl-[protein] + ATP = O-phospho-L-seryl-[protein] + ADP + H(+)</text>
        <dbReference type="Rhea" id="RHEA:17989"/>
        <dbReference type="Rhea" id="RHEA-COMP:9863"/>
        <dbReference type="Rhea" id="RHEA-COMP:11604"/>
        <dbReference type="ChEBI" id="CHEBI:15378"/>
        <dbReference type="ChEBI" id="CHEBI:29999"/>
        <dbReference type="ChEBI" id="CHEBI:30616"/>
        <dbReference type="ChEBI" id="CHEBI:83421"/>
        <dbReference type="ChEBI" id="CHEBI:456216"/>
        <dbReference type="EC" id="2.7.11.1"/>
    </reaction>
</comment>
<reference evidence="11" key="1">
    <citation type="journal article" date="2020" name="Nature">
        <title>Giant virus diversity and host interactions through global metagenomics.</title>
        <authorList>
            <person name="Schulz F."/>
            <person name="Roux S."/>
            <person name="Paez-Espino D."/>
            <person name="Jungbluth S."/>
            <person name="Walsh D.A."/>
            <person name="Denef V.J."/>
            <person name="McMahon K.D."/>
            <person name="Konstantinidis K.T."/>
            <person name="Eloe-Fadrosh E.A."/>
            <person name="Kyrpides N.C."/>
            <person name="Woyke T."/>
        </authorList>
    </citation>
    <scope>NUCLEOTIDE SEQUENCE</scope>
    <source>
        <strain evidence="11">GVMAG-M-3300023174-3</strain>
    </source>
</reference>
<dbReference type="GO" id="GO:0004674">
    <property type="term" value="F:protein serine/threonine kinase activity"/>
    <property type="evidence" value="ECO:0007669"/>
    <property type="project" value="UniProtKB-KW"/>
</dbReference>
<dbReference type="SUPFAM" id="SSF56112">
    <property type="entry name" value="Protein kinase-like (PK-like)"/>
    <property type="match status" value="1"/>
</dbReference>
<evidence type="ECO:0000256" key="5">
    <source>
        <dbReference type="ARBA" id="ARBA00022777"/>
    </source>
</evidence>